<dbReference type="Proteomes" id="UP001230220">
    <property type="component" value="Unassembled WGS sequence"/>
</dbReference>
<dbReference type="EMBL" id="JAUSUR010000002">
    <property type="protein sequence ID" value="MDQ0360568.1"/>
    <property type="molecule type" value="Genomic_DNA"/>
</dbReference>
<feature type="domain" description="N-acetyltransferase" evidence="1">
    <location>
        <begin position="1"/>
        <end position="128"/>
    </location>
</feature>
<dbReference type="Pfam" id="PF00583">
    <property type="entry name" value="Acetyltransf_1"/>
    <property type="match status" value="1"/>
</dbReference>
<name>A0ABU0E115_9FIRM</name>
<evidence type="ECO:0000259" key="1">
    <source>
        <dbReference type="PROSITE" id="PS51186"/>
    </source>
</evidence>
<dbReference type="InterPro" id="IPR016181">
    <property type="entry name" value="Acyl_CoA_acyltransferase"/>
</dbReference>
<dbReference type="RefSeq" id="WP_307406576.1">
    <property type="nucleotide sequence ID" value="NZ_JAUSUR010000002.1"/>
</dbReference>
<keyword evidence="3" id="KW-1185">Reference proteome</keyword>
<accession>A0ABU0E115</accession>
<dbReference type="Gene3D" id="3.40.630.30">
    <property type="match status" value="1"/>
</dbReference>
<comment type="caution">
    <text evidence="2">The sequence shown here is derived from an EMBL/GenBank/DDBJ whole genome shotgun (WGS) entry which is preliminary data.</text>
</comment>
<dbReference type="InterPro" id="IPR000182">
    <property type="entry name" value="GNAT_dom"/>
</dbReference>
<dbReference type="CDD" id="cd04301">
    <property type="entry name" value="NAT_SF"/>
    <property type="match status" value="1"/>
</dbReference>
<proteinExistence type="predicted"/>
<protein>
    <submittedName>
        <fullName evidence="2">Ribosomal protein S18 acetylase RimI-like enzyme</fullName>
    </submittedName>
</protein>
<reference evidence="2 3" key="1">
    <citation type="submission" date="2023-07" db="EMBL/GenBank/DDBJ databases">
        <title>Genomic Encyclopedia of Type Strains, Phase IV (KMG-IV): sequencing the most valuable type-strain genomes for metagenomic binning, comparative biology and taxonomic classification.</title>
        <authorList>
            <person name="Goeker M."/>
        </authorList>
    </citation>
    <scope>NUCLEOTIDE SEQUENCE [LARGE SCALE GENOMIC DNA]</scope>
    <source>
        <strain evidence="2 3">DSM 16784</strain>
    </source>
</reference>
<gene>
    <name evidence="2" type="ORF">J2S15_001313</name>
</gene>
<dbReference type="PROSITE" id="PS51186">
    <property type="entry name" value="GNAT"/>
    <property type="match status" value="1"/>
</dbReference>
<organism evidence="2 3">
    <name type="scientific">Breznakia pachnodae</name>
    <dbReference type="NCBI Taxonomy" id="265178"/>
    <lineage>
        <taxon>Bacteria</taxon>
        <taxon>Bacillati</taxon>
        <taxon>Bacillota</taxon>
        <taxon>Erysipelotrichia</taxon>
        <taxon>Erysipelotrichales</taxon>
        <taxon>Erysipelotrichaceae</taxon>
        <taxon>Breznakia</taxon>
    </lineage>
</organism>
<evidence type="ECO:0000313" key="3">
    <source>
        <dbReference type="Proteomes" id="UP001230220"/>
    </source>
</evidence>
<evidence type="ECO:0000313" key="2">
    <source>
        <dbReference type="EMBL" id="MDQ0360568.1"/>
    </source>
</evidence>
<sequence>MEIRKYQIEDLPAIFQMMQREEDDWSDYCDADNQEKYKKAMNHSIAYVILEDDTVCGYIRCKDDDGYGIYILDLLVSNTCRGKSYGRYLMKAVCDDYKNMPVYVTSDVDPYYEKQGCEKVGTVFAVEL</sequence>
<dbReference type="SUPFAM" id="SSF55729">
    <property type="entry name" value="Acyl-CoA N-acyltransferases (Nat)"/>
    <property type="match status" value="1"/>
</dbReference>